<dbReference type="AlphaFoldDB" id="A0A1I4WDX1"/>
<sequence length="221" mass="24944">MKSVVARSLYDYWTNLRGQRAAPERNEVDPAAIRGILGDTFILEALDRQTYSFRLAGTRICAAYGRELKGRNVLDFWSGKDRESIACLLAAVVEDGAAAVFGLNATNDRGQIMPVEVMFLPLRHQGTNHTRILGCFAPMDQPYWLGLYPVVRQPLQSLRLIWPDEKPAFLLNSEKVDGTHARAPVRHEPPPLSMDRRRPAPHMLPGRTFRHFRVIEGGRAD</sequence>
<evidence type="ECO:0000313" key="2">
    <source>
        <dbReference type="EMBL" id="PKR88978.1"/>
    </source>
</evidence>
<dbReference type="Pfam" id="PF07310">
    <property type="entry name" value="PAS_5"/>
    <property type="match status" value="1"/>
</dbReference>
<protein>
    <submittedName>
        <fullName evidence="2">PAS domain-containing protein</fullName>
    </submittedName>
</protein>
<organism evidence="2 3">
    <name type="scientific">Pleomorphomonas diazotrophica</name>
    <dbReference type="NCBI Taxonomy" id="1166257"/>
    <lineage>
        <taxon>Bacteria</taxon>
        <taxon>Pseudomonadati</taxon>
        <taxon>Pseudomonadota</taxon>
        <taxon>Alphaproteobacteria</taxon>
        <taxon>Hyphomicrobiales</taxon>
        <taxon>Pleomorphomonadaceae</taxon>
        <taxon>Pleomorphomonas</taxon>
    </lineage>
</organism>
<dbReference type="Proteomes" id="UP000233491">
    <property type="component" value="Unassembled WGS sequence"/>
</dbReference>
<accession>A0A1I4WDX1</accession>
<evidence type="ECO:0000256" key="1">
    <source>
        <dbReference type="SAM" id="MobiDB-lite"/>
    </source>
</evidence>
<proteinExistence type="predicted"/>
<dbReference type="SUPFAM" id="SSF55785">
    <property type="entry name" value="PYP-like sensor domain (PAS domain)"/>
    <property type="match status" value="1"/>
</dbReference>
<dbReference type="InterPro" id="IPR035965">
    <property type="entry name" value="PAS-like_dom_sf"/>
</dbReference>
<name>A0A1I4WDX1_9HYPH</name>
<dbReference type="RefSeq" id="WP_101289722.1">
    <property type="nucleotide sequence ID" value="NZ_FOUQ01000016.1"/>
</dbReference>
<gene>
    <name evidence="2" type="ORF">CXZ10_12755</name>
</gene>
<dbReference type="OrthoDB" id="8480244at2"/>
<comment type="caution">
    <text evidence="2">The sequence shown here is derived from an EMBL/GenBank/DDBJ whole genome shotgun (WGS) entry which is preliminary data.</text>
</comment>
<dbReference type="InterPro" id="IPR009922">
    <property type="entry name" value="DUF1457"/>
</dbReference>
<evidence type="ECO:0000313" key="3">
    <source>
        <dbReference type="Proteomes" id="UP000233491"/>
    </source>
</evidence>
<keyword evidence="3" id="KW-1185">Reference proteome</keyword>
<dbReference type="PIRSF" id="PIRSF031878">
    <property type="entry name" value="UCP031878"/>
    <property type="match status" value="1"/>
</dbReference>
<reference evidence="2 3" key="1">
    <citation type="submission" date="2017-12" db="EMBL/GenBank/DDBJ databases">
        <title>Anaerobic carbon monoxide metabolism by Pleomorphomonas carboxyditropha sp. nov., a new mesophilic hydrogenogenic carboxidotroph.</title>
        <authorList>
            <person name="Esquivel-Elizondo S."/>
            <person name="Krajmalnik-Brown R."/>
        </authorList>
    </citation>
    <scope>NUCLEOTIDE SEQUENCE [LARGE SCALE GENOMIC DNA]</scope>
    <source>
        <strain evidence="2 3">R5-392</strain>
    </source>
</reference>
<feature type="compositionally biased region" description="Basic and acidic residues" evidence="1">
    <location>
        <begin position="180"/>
        <end position="198"/>
    </location>
</feature>
<dbReference type="EMBL" id="PJNW01000009">
    <property type="protein sequence ID" value="PKR88978.1"/>
    <property type="molecule type" value="Genomic_DNA"/>
</dbReference>
<feature type="region of interest" description="Disordered" evidence="1">
    <location>
        <begin position="180"/>
        <end position="200"/>
    </location>
</feature>